<protein>
    <submittedName>
        <fullName evidence="2">DUF349 domain-containing protein</fullName>
    </submittedName>
</protein>
<reference evidence="3" key="1">
    <citation type="journal article" date="2019" name="Int. J. Syst. Evol. Microbiol.">
        <title>The Global Catalogue of Microorganisms (GCM) 10K type strain sequencing project: providing services to taxonomists for standard genome sequencing and annotation.</title>
        <authorList>
            <consortium name="The Broad Institute Genomics Platform"/>
            <consortium name="The Broad Institute Genome Sequencing Center for Infectious Disease"/>
            <person name="Wu L."/>
            <person name="Ma J."/>
        </authorList>
    </citation>
    <scope>NUCLEOTIDE SEQUENCE [LARGE SCALE GENOMIC DNA]</scope>
    <source>
        <strain evidence="3">JCM 13518</strain>
    </source>
</reference>
<dbReference type="RefSeq" id="WP_344197734.1">
    <property type="nucleotide sequence ID" value="NZ_BAAAME010000002.1"/>
</dbReference>
<dbReference type="Pfam" id="PF03993">
    <property type="entry name" value="DUF349"/>
    <property type="match status" value="3"/>
</dbReference>
<accession>A0ABP4VJ40</accession>
<evidence type="ECO:0000313" key="3">
    <source>
        <dbReference type="Proteomes" id="UP001501057"/>
    </source>
</evidence>
<proteinExistence type="predicted"/>
<dbReference type="InterPro" id="IPR007139">
    <property type="entry name" value="DUF349"/>
</dbReference>
<sequence length="412" mass="45476">MTTPAEHPWGRVDDEGNVHLRTADGERLIGQWAAGSDPAEALAFYERRFGALETEVELLEKRLESGALSPTDAVKALDKARENITDAAALGDLASLETRLEALAPQIEKAREERKAARVAEQAESEVRKNAIVAEAEKVAAGTDYRKGADRLSELLDEWKALPRLAKAADDALWHRFSGARTSFMRRRKTFFAEQDGKRSEAKKVKEKLIAEAEALSSSTDFGATAGAYRDLMSRWKAAGAAPRNVEDKLWKRFRAAQDVFFQARDEANAALDAEFAVNAEAKEKLLVEAEALLPITNLETARRAMNDIADRWEAAGKVPRARISELEGRIKKVEQAIKAAGDQEWKRTDPEKSARADDMVSKLERAITEAEEALAKAEAAGDARKTKDLAAKLESHRSFLAMAQQAQSDYS</sequence>
<keyword evidence="3" id="KW-1185">Reference proteome</keyword>
<keyword evidence="1" id="KW-0175">Coiled coil</keyword>
<name>A0ABP4VJ40_9ACTN</name>
<comment type="caution">
    <text evidence="2">The sequence shown here is derived from an EMBL/GenBank/DDBJ whole genome shotgun (WGS) entry which is preliminary data.</text>
</comment>
<dbReference type="EMBL" id="BAAAME010000002">
    <property type="protein sequence ID" value="GAA1728762.1"/>
    <property type="molecule type" value="Genomic_DNA"/>
</dbReference>
<dbReference type="Proteomes" id="UP001501057">
    <property type="component" value="Unassembled WGS sequence"/>
</dbReference>
<evidence type="ECO:0000313" key="2">
    <source>
        <dbReference type="EMBL" id="GAA1728762.1"/>
    </source>
</evidence>
<gene>
    <name evidence="2" type="ORF">GCM10009710_06720</name>
</gene>
<feature type="coiled-coil region" evidence="1">
    <location>
        <begin position="324"/>
        <end position="384"/>
    </location>
</feature>
<organism evidence="2 3">
    <name type="scientific">Aeromicrobium alkaliterrae</name>
    <dbReference type="NCBI Taxonomy" id="302168"/>
    <lineage>
        <taxon>Bacteria</taxon>
        <taxon>Bacillati</taxon>
        <taxon>Actinomycetota</taxon>
        <taxon>Actinomycetes</taxon>
        <taxon>Propionibacteriales</taxon>
        <taxon>Nocardioidaceae</taxon>
        <taxon>Aeromicrobium</taxon>
    </lineage>
</organism>
<evidence type="ECO:0000256" key="1">
    <source>
        <dbReference type="SAM" id="Coils"/>
    </source>
</evidence>